<dbReference type="PROSITE" id="PS50932">
    <property type="entry name" value="HTH_LACI_2"/>
    <property type="match status" value="1"/>
</dbReference>
<keyword evidence="3" id="KW-0804">Transcription</keyword>
<keyword evidence="1" id="KW-0805">Transcription regulation</keyword>
<dbReference type="SUPFAM" id="SSF53822">
    <property type="entry name" value="Periplasmic binding protein-like I"/>
    <property type="match status" value="1"/>
</dbReference>
<dbReference type="InterPro" id="IPR046335">
    <property type="entry name" value="LacI/GalR-like_sensor"/>
</dbReference>
<keyword evidence="2" id="KW-0238">DNA-binding</keyword>
<protein>
    <submittedName>
        <fullName evidence="5">LacI family transcriptional regulator</fullName>
    </submittedName>
</protein>
<evidence type="ECO:0000256" key="2">
    <source>
        <dbReference type="ARBA" id="ARBA00023125"/>
    </source>
</evidence>
<reference evidence="5 6" key="1">
    <citation type="submission" date="2024-06" db="EMBL/GenBank/DDBJ databases">
        <title>Sorghum-associated microbial communities from plants grown in Nebraska, USA.</title>
        <authorList>
            <person name="Schachtman D."/>
        </authorList>
    </citation>
    <scope>NUCLEOTIDE SEQUENCE [LARGE SCALE GENOMIC DNA]</scope>
    <source>
        <strain evidence="5 6">2857</strain>
    </source>
</reference>
<dbReference type="Pfam" id="PF00356">
    <property type="entry name" value="LacI"/>
    <property type="match status" value="1"/>
</dbReference>
<sequence>MTTLLGDGRRAKDPAPSMADVARHAGVSLGTVSNVLNSPAKVAPSTLTRVRASIDALGFVRNNLARSLAAGRADTLGFVIVDIGNSLFVDIARGAQEVSGEQGMKLLLANSDVDLAAQNSYLDLFDEARVGGVLLAPLDGPLDAAARVRSHGRPVVLVNAPDPQTDTCGVVVDEELGGYLATRHVLDSGRRRLAYTGGPLTLHAVAQRYAGARRAVEEAGAGATLELIETTKLTISEGLALGRSLAERDETHRPTAVISAADALASGCVQALIYAGIRVPDDIAIIGYDNNHFASDSVVPISTVGQPGHEMGRIATELLLEEIRSPGDHVHRTITLEPQLIARASTRSV</sequence>
<evidence type="ECO:0000256" key="3">
    <source>
        <dbReference type="ARBA" id="ARBA00023163"/>
    </source>
</evidence>
<dbReference type="EMBL" id="JBEPSJ010000003">
    <property type="protein sequence ID" value="MET4583142.1"/>
    <property type="molecule type" value="Genomic_DNA"/>
</dbReference>
<comment type="caution">
    <text evidence="5">The sequence shown here is derived from an EMBL/GenBank/DDBJ whole genome shotgun (WGS) entry which is preliminary data.</text>
</comment>
<dbReference type="InterPro" id="IPR028082">
    <property type="entry name" value="Peripla_BP_I"/>
</dbReference>
<dbReference type="CDD" id="cd06267">
    <property type="entry name" value="PBP1_LacI_sugar_binding-like"/>
    <property type="match status" value="1"/>
</dbReference>
<accession>A0ABV2QQ04</accession>
<dbReference type="PANTHER" id="PTHR30146">
    <property type="entry name" value="LACI-RELATED TRANSCRIPTIONAL REPRESSOR"/>
    <property type="match status" value="1"/>
</dbReference>
<evidence type="ECO:0000259" key="4">
    <source>
        <dbReference type="PROSITE" id="PS50932"/>
    </source>
</evidence>
<dbReference type="Pfam" id="PF13377">
    <property type="entry name" value="Peripla_BP_3"/>
    <property type="match status" value="1"/>
</dbReference>
<evidence type="ECO:0000256" key="1">
    <source>
        <dbReference type="ARBA" id="ARBA00023015"/>
    </source>
</evidence>
<dbReference type="PANTHER" id="PTHR30146:SF109">
    <property type="entry name" value="HTH-TYPE TRANSCRIPTIONAL REGULATOR GALS"/>
    <property type="match status" value="1"/>
</dbReference>
<dbReference type="PROSITE" id="PS00356">
    <property type="entry name" value="HTH_LACI_1"/>
    <property type="match status" value="1"/>
</dbReference>
<keyword evidence="6" id="KW-1185">Reference proteome</keyword>
<name>A0ABV2QQ04_9MICO</name>
<dbReference type="InterPro" id="IPR010982">
    <property type="entry name" value="Lambda_DNA-bd_dom_sf"/>
</dbReference>
<feature type="domain" description="HTH lacI-type" evidence="4">
    <location>
        <begin position="16"/>
        <end position="70"/>
    </location>
</feature>
<dbReference type="InterPro" id="IPR000843">
    <property type="entry name" value="HTH_LacI"/>
</dbReference>
<dbReference type="Gene3D" id="3.40.50.2300">
    <property type="match status" value="2"/>
</dbReference>
<gene>
    <name evidence="5" type="ORF">ABIE21_002661</name>
</gene>
<evidence type="ECO:0000313" key="6">
    <source>
        <dbReference type="Proteomes" id="UP001549257"/>
    </source>
</evidence>
<organism evidence="5 6">
    <name type="scientific">Conyzicola nivalis</name>
    <dbReference type="NCBI Taxonomy" id="1477021"/>
    <lineage>
        <taxon>Bacteria</taxon>
        <taxon>Bacillati</taxon>
        <taxon>Actinomycetota</taxon>
        <taxon>Actinomycetes</taxon>
        <taxon>Micrococcales</taxon>
        <taxon>Microbacteriaceae</taxon>
        <taxon>Conyzicola</taxon>
    </lineage>
</organism>
<dbReference type="CDD" id="cd01392">
    <property type="entry name" value="HTH_LacI"/>
    <property type="match status" value="1"/>
</dbReference>
<dbReference type="RefSeq" id="WP_354025310.1">
    <property type="nucleotide sequence ID" value="NZ_JBEPSJ010000003.1"/>
</dbReference>
<proteinExistence type="predicted"/>
<dbReference type="Proteomes" id="UP001549257">
    <property type="component" value="Unassembled WGS sequence"/>
</dbReference>
<dbReference type="SUPFAM" id="SSF47413">
    <property type="entry name" value="lambda repressor-like DNA-binding domains"/>
    <property type="match status" value="1"/>
</dbReference>
<dbReference type="Gene3D" id="1.10.260.40">
    <property type="entry name" value="lambda repressor-like DNA-binding domains"/>
    <property type="match status" value="1"/>
</dbReference>
<evidence type="ECO:0000313" key="5">
    <source>
        <dbReference type="EMBL" id="MET4583142.1"/>
    </source>
</evidence>
<dbReference type="SMART" id="SM00354">
    <property type="entry name" value="HTH_LACI"/>
    <property type="match status" value="1"/>
</dbReference>